<dbReference type="Gene3D" id="3.40.190.10">
    <property type="entry name" value="Periplasmic binding protein-like II"/>
    <property type="match status" value="1"/>
</dbReference>
<reference evidence="5 6" key="1">
    <citation type="submission" date="2017-07" db="EMBL/GenBank/DDBJ databases">
        <title>Draft whole genome sequences of clinical Proprionibacteriaceae strains.</title>
        <authorList>
            <person name="Bernier A.-M."/>
            <person name="Bernard K."/>
            <person name="Domingo M.-C."/>
        </authorList>
    </citation>
    <scope>NUCLEOTIDE SEQUENCE [LARGE SCALE GENOMIC DNA]</scope>
    <source>
        <strain evidence="5 6">NML 030167</strain>
    </source>
</reference>
<protein>
    <submittedName>
        <fullName evidence="5">Sugar ABC transporter substrate-binding protein</fullName>
    </submittedName>
</protein>
<evidence type="ECO:0000256" key="3">
    <source>
        <dbReference type="ARBA" id="ARBA00022729"/>
    </source>
</evidence>
<evidence type="ECO:0000256" key="2">
    <source>
        <dbReference type="ARBA" id="ARBA00022448"/>
    </source>
</evidence>
<keyword evidence="6" id="KW-1185">Reference proteome</keyword>
<gene>
    <name evidence="5" type="ORF">CGZ94_20985</name>
</gene>
<keyword evidence="3 4" id="KW-0732">Signal</keyword>
<evidence type="ECO:0000313" key="6">
    <source>
        <dbReference type="Proteomes" id="UP000215896"/>
    </source>
</evidence>
<feature type="signal peptide" evidence="4">
    <location>
        <begin position="1"/>
        <end position="17"/>
    </location>
</feature>
<dbReference type="EMBL" id="NMVO01000019">
    <property type="protein sequence ID" value="OYO07935.1"/>
    <property type="molecule type" value="Genomic_DNA"/>
</dbReference>
<dbReference type="GO" id="GO:1901982">
    <property type="term" value="F:maltose binding"/>
    <property type="evidence" value="ECO:0007669"/>
    <property type="project" value="TreeGrafter"/>
</dbReference>
<dbReference type="CDD" id="cd13585">
    <property type="entry name" value="PBP2_TMBP_like"/>
    <property type="match status" value="1"/>
</dbReference>
<dbReference type="GO" id="GO:0055052">
    <property type="term" value="C:ATP-binding cassette (ABC) transporter complex, substrate-binding subunit-containing"/>
    <property type="evidence" value="ECO:0007669"/>
    <property type="project" value="TreeGrafter"/>
</dbReference>
<dbReference type="OrthoDB" id="1650177at2"/>
<dbReference type="AlphaFoldDB" id="A0A255FW87"/>
<dbReference type="GO" id="GO:0015768">
    <property type="term" value="P:maltose transport"/>
    <property type="evidence" value="ECO:0007669"/>
    <property type="project" value="TreeGrafter"/>
</dbReference>
<dbReference type="RefSeq" id="WP_094407290.1">
    <property type="nucleotide sequence ID" value="NZ_NMVO01000019.1"/>
</dbReference>
<evidence type="ECO:0000313" key="5">
    <source>
        <dbReference type="EMBL" id="OYO07935.1"/>
    </source>
</evidence>
<dbReference type="GO" id="GO:0042956">
    <property type="term" value="P:maltodextrin transmembrane transport"/>
    <property type="evidence" value="ECO:0007669"/>
    <property type="project" value="TreeGrafter"/>
</dbReference>
<evidence type="ECO:0000256" key="4">
    <source>
        <dbReference type="SAM" id="SignalP"/>
    </source>
</evidence>
<dbReference type="SUPFAM" id="SSF53850">
    <property type="entry name" value="Periplasmic binding protein-like II"/>
    <property type="match status" value="1"/>
</dbReference>
<name>A0A255FW87_9ACTN</name>
<sequence>MKNRLIGAVAAATLALAASGCGSTGSGGDTITYAIWDEAQRPAMEQIADKFETANPGTTVEIQLTPNAQYWTKLQTSMSGGNGPDVFWMNGAQFGLYASERQLAPLDDQGIDQSKYPASLTELYTYEGKLYGAPKDFDTIGLWYNKKLFAEAGVPEPTADWTWQDTREAAKKLTRGDTKGFVAPAYTQENIYTAIPQAGGEVISSDHKKSGYGSPEALAGIEYLLGFIADGSSPTAQQMADTEPETMFTAGQVAMGYFASYAALPFSQSQVGNDINVAPLPKGPTGNQSVIHGLGNVANAKSKNLPMAKKFAAFASSAEAAELQATTGTVIPAYTGTAEKWVQSMPQYRLQTFVDAVPGAVPYPISTRRAEWSKLEADTFLQIWSGAVPADQGLRQLATGMQAKLDAEQR</sequence>
<dbReference type="Pfam" id="PF01547">
    <property type="entry name" value="SBP_bac_1"/>
    <property type="match status" value="1"/>
</dbReference>
<feature type="chain" id="PRO_5038464617" evidence="4">
    <location>
        <begin position="18"/>
        <end position="410"/>
    </location>
</feature>
<comment type="similarity">
    <text evidence="1">Belongs to the bacterial solute-binding protein 1 family.</text>
</comment>
<dbReference type="Proteomes" id="UP000215896">
    <property type="component" value="Unassembled WGS sequence"/>
</dbReference>
<proteinExistence type="inferred from homology"/>
<organism evidence="5 6">
    <name type="scientific">Enemella evansiae</name>
    <dbReference type="NCBI Taxonomy" id="2016499"/>
    <lineage>
        <taxon>Bacteria</taxon>
        <taxon>Bacillati</taxon>
        <taxon>Actinomycetota</taxon>
        <taxon>Actinomycetes</taxon>
        <taxon>Propionibacteriales</taxon>
        <taxon>Propionibacteriaceae</taxon>
        <taxon>Enemella</taxon>
    </lineage>
</organism>
<dbReference type="PANTHER" id="PTHR30061">
    <property type="entry name" value="MALTOSE-BINDING PERIPLASMIC PROTEIN"/>
    <property type="match status" value="1"/>
</dbReference>
<dbReference type="InterPro" id="IPR006059">
    <property type="entry name" value="SBP"/>
</dbReference>
<comment type="caution">
    <text evidence="5">The sequence shown here is derived from an EMBL/GenBank/DDBJ whole genome shotgun (WGS) entry which is preliminary data.</text>
</comment>
<dbReference type="PANTHER" id="PTHR30061:SF50">
    <property type="entry name" value="MALTOSE_MALTODEXTRIN-BINDING PERIPLASMIC PROTEIN"/>
    <property type="match status" value="1"/>
</dbReference>
<accession>A0A255FW87</accession>
<evidence type="ECO:0000256" key="1">
    <source>
        <dbReference type="ARBA" id="ARBA00008520"/>
    </source>
</evidence>
<dbReference type="PROSITE" id="PS51257">
    <property type="entry name" value="PROKAR_LIPOPROTEIN"/>
    <property type="match status" value="1"/>
</dbReference>
<keyword evidence="2" id="KW-0813">Transport</keyword>